<protein>
    <submittedName>
        <fullName evidence="2">Uncharacterized protein</fullName>
    </submittedName>
</protein>
<dbReference type="InterPro" id="IPR022793">
    <property type="entry name" value="Rrn10"/>
</dbReference>
<organism evidence="2 3">
    <name type="scientific">Metschnikowia aff. pulcherrima</name>
    <dbReference type="NCBI Taxonomy" id="2163413"/>
    <lineage>
        <taxon>Eukaryota</taxon>
        <taxon>Fungi</taxon>
        <taxon>Dikarya</taxon>
        <taxon>Ascomycota</taxon>
        <taxon>Saccharomycotina</taxon>
        <taxon>Pichiomycetes</taxon>
        <taxon>Metschnikowiaceae</taxon>
        <taxon>Metschnikowia</taxon>
    </lineage>
</organism>
<gene>
    <name evidence="2" type="ORF">METSCH_F02840</name>
</gene>
<feature type="compositionally biased region" description="Basic and acidic residues" evidence="1">
    <location>
        <begin position="13"/>
        <end position="24"/>
    </location>
</feature>
<accession>A0A4P6XWL4</accession>
<dbReference type="EMBL" id="CP034461">
    <property type="protein sequence ID" value="QBM90698.1"/>
    <property type="molecule type" value="Genomic_DNA"/>
</dbReference>
<feature type="region of interest" description="Disordered" evidence="1">
    <location>
        <begin position="1"/>
        <end position="52"/>
    </location>
</feature>
<dbReference type="PANTHER" id="PTHR28054">
    <property type="entry name" value="RNA POLYMERASE I-SPECIFIC TRANSCRIPTION INITIATION FACTOR RRN10"/>
    <property type="match status" value="1"/>
</dbReference>
<feature type="compositionally biased region" description="Low complexity" evidence="1">
    <location>
        <begin position="219"/>
        <end position="234"/>
    </location>
</feature>
<evidence type="ECO:0000256" key="1">
    <source>
        <dbReference type="SAM" id="MobiDB-lite"/>
    </source>
</evidence>
<proteinExistence type="predicted"/>
<feature type="compositionally biased region" description="Low complexity" evidence="1">
    <location>
        <begin position="361"/>
        <end position="385"/>
    </location>
</feature>
<sequence length="385" mass="41403">MAEHEPASSNGEDQSKKIARRRQDGSGSKRRKKLRKMKEFRPMRDPAWPVPKNGSANVYDATADGYVADVRIDDARVSSSPYHELRVKKKSAKVVLDPLAPDYRDMFAHKGTVLAPEEILHATRPLALNIPLKLRGDFDGPDPLPDSDLLRGIHFYASSSSTEACSMDETALLALGMLVELWAEEEVCARDPLLFMDIDDSIDLQKYAAPALDDNKCGSDLASDSGSDSDSSPGSKKDSSRWSSEESDVMSIELLESDTASDVEGERHIRRRKITEIAAVENDDTSSSDSSSSDDSTTSTDSSSSSNSDEEGSGSPKESKKGEELNMLNGSKDGSVKSYLGIGASDEGNSLGIKAGKEHVSSSIDDASSDSSSEADVSSSESESD</sequence>
<feature type="compositionally biased region" description="Low complexity" evidence="1">
    <location>
        <begin position="287"/>
        <end position="307"/>
    </location>
</feature>
<feature type="region of interest" description="Disordered" evidence="1">
    <location>
        <begin position="218"/>
        <end position="385"/>
    </location>
</feature>
<name>A0A4P6XWL4_9ASCO</name>
<dbReference type="GO" id="GO:0006360">
    <property type="term" value="P:transcription by RNA polymerase I"/>
    <property type="evidence" value="ECO:0007669"/>
    <property type="project" value="InterPro"/>
</dbReference>
<dbReference type="PANTHER" id="PTHR28054:SF1">
    <property type="entry name" value="RNA POLYMERASE I-SPECIFIC TRANSCRIPTION INITIATION FACTOR RRN10"/>
    <property type="match status" value="1"/>
</dbReference>
<evidence type="ECO:0000313" key="3">
    <source>
        <dbReference type="Proteomes" id="UP000292447"/>
    </source>
</evidence>
<dbReference type="AlphaFoldDB" id="A0A4P6XWL4"/>
<dbReference type="Proteomes" id="UP000292447">
    <property type="component" value="Chromosome VI"/>
</dbReference>
<feature type="compositionally biased region" description="Basic and acidic residues" evidence="1">
    <location>
        <begin position="235"/>
        <end position="244"/>
    </location>
</feature>
<evidence type="ECO:0000313" key="2">
    <source>
        <dbReference type="EMBL" id="QBM90698.1"/>
    </source>
</evidence>
<reference evidence="3" key="1">
    <citation type="submission" date="2019-03" db="EMBL/GenBank/DDBJ databases">
        <title>Snf2 controls pulcherriminic acid biosynthesis and connects pigmentation and antifungal activity of the yeast Metschnikowia pulcherrima.</title>
        <authorList>
            <person name="Gore-Lloyd D."/>
            <person name="Sumann I."/>
            <person name="Brachmann A.O."/>
            <person name="Schneeberger K."/>
            <person name="Ortiz-Merino R.A."/>
            <person name="Moreno-Beltran M."/>
            <person name="Schlaefli M."/>
            <person name="Kirner P."/>
            <person name="Santos Kron A."/>
            <person name="Wolfe K.H."/>
            <person name="Piel J."/>
            <person name="Ahrens C.H."/>
            <person name="Henk D."/>
            <person name="Freimoser F.M."/>
        </authorList>
    </citation>
    <scope>NUCLEOTIDE SEQUENCE [LARGE SCALE GENOMIC DNA]</scope>
    <source>
        <strain evidence="3">APC 1.2</strain>
    </source>
</reference>
<keyword evidence="3" id="KW-1185">Reference proteome</keyword>